<sequence>MAESKRKASHRPVQAYQSKRSQPYNSNQTGLCFLSGRVLAQLPLIVPLEPSQYYQVELQGLSPPDNDRESGWGIVRLLEGDLAGWMRPTTPTRLATWGVREIQAGSRWASTHGMSGTFVAGPAHFWAIPKPVP</sequence>
<dbReference type="KEGG" id="pno:SNOG_16296"/>
<evidence type="ECO:0000313" key="3">
    <source>
        <dbReference type="Proteomes" id="UP000663193"/>
    </source>
</evidence>
<reference evidence="3" key="1">
    <citation type="journal article" date="2021" name="BMC Genomics">
        <title>Chromosome-level genome assembly and manually-curated proteome of model necrotroph Parastagonospora nodorum Sn15 reveals a genome-wide trove of candidate effector homologs, and redundancy of virulence-related functions within an accessory chromosome.</title>
        <authorList>
            <person name="Bertazzoni S."/>
            <person name="Jones D.A.B."/>
            <person name="Phan H.T."/>
            <person name="Tan K.-C."/>
            <person name="Hane J.K."/>
        </authorList>
    </citation>
    <scope>NUCLEOTIDE SEQUENCE [LARGE SCALE GENOMIC DNA]</scope>
    <source>
        <strain evidence="3">SN15 / ATCC MYA-4574 / FGSC 10173)</strain>
    </source>
</reference>
<keyword evidence="3" id="KW-1185">Reference proteome</keyword>
<dbReference type="OrthoDB" id="3797629at2759"/>
<organism evidence="2 3">
    <name type="scientific">Phaeosphaeria nodorum (strain SN15 / ATCC MYA-4574 / FGSC 10173)</name>
    <name type="common">Glume blotch fungus</name>
    <name type="synonym">Parastagonospora nodorum</name>
    <dbReference type="NCBI Taxonomy" id="321614"/>
    <lineage>
        <taxon>Eukaryota</taxon>
        <taxon>Fungi</taxon>
        <taxon>Dikarya</taxon>
        <taxon>Ascomycota</taxon>
        <taxon>Pezizomycotina</taxon>
        <taxon>Dothideomycetes</taxon>
        <taxon>Pleosporomycetidae</taxon>
        <taxon>Pleosporales</taxon>
        <taxon>Pleosporineae</taxon>
        <taxon>Phaeosphaeriaceae</taxon>
        <taxon>Parastagonospora</taxon>
    </lineage>
</organism>
<gene>
    <name evidence="2" type="ORF">JI435_162960</name>
</gene>
<evidence type="ECO:0000256" key="1">
    <source>
        <dbReference type="SAM" id="MobiDB-lite"/>
    </source>
</evidence>
<protein>
    <submittedName>
        <fullName evidence="2">Uncharacterized protein</fullName>
    </submittedName>
</protein>
<dbReference type="Proteomes" id="UP000663193">
    <property type="component" value="Chromosome 23"/>
</dbReference>
<accession>A0A7U2ID44</accession>
<proteinExistence type="predicted"/>
<evidence type="ECO:0000313" key="2">
    <source>
        <dbReference type="EMBL" id="QRD07611.1"/>
    </source>
</evidence>
<dbReference type="AlphaFoldDB" id="A0A7U2ID44"/>
<feature type="region of interest" description="Disordered" evidence="1">
    <location>
        <begin position="1"/>
        <end position="25"/>
    </location>
</feature>
<name>A0A7U2ID44_PHANO</name>
<dbReference type="VEuPathDB" id="FungiDB:JI435_162960"/>
<feature type="compositionally biased region" description="Polar residues" evidence="1">
    <location>
        <begin position="15"/>
        <end position="25"/>
    </location>
</feature>
<dbReference type="EMBL" id="CP069045">
    <property type="protein sequence ID" value="QRD07611.1"/>
    <property type="molecule type" value="Genomic_DNA"/>
</dbReference>
<dbReference type="RefSeq" id="XP_001806419.1">
    <property type="nucleotide sequence ID" value="XM_001806367.1"/>
</dbReference>